<dbReference type="OrthoDB" id="9862762at2"/>
<keyword evidence="2" id="KW-1185">Reference proteome</keyword>
<dbReference type="eggNOG" id="ENOG5032P7I">
    <property type="taxonomic scope" value="Bacteria"/>
</dbReference>
<dbReference type="Proteomes" id="UP000001203">
    <property type="component" value="Chromosome linear"/>
</dbReference>
<protein>
    <submittedName>
        <fullName evidence="1">Uncharacterized protein</fullName>
    </submittedName>
</protein>
<dbReference type="EMBL" id="CP000807">
    <property type="protein sequence ID" value="ACB54319.1"/>
    <property type="molecule type" value="Genomic_DNA"/>
</dbReference>
<evidence type="ECO:0000313" key="2">
    <source>
        <dbReference type="Proteomes" id="UP000001203"/>
    </source>
</evidence>
<accession>B1X2F8</accession>
<dbReference type="STRING" id="43989.cce_4973"/>
<reference evidence="1 2" key="1">
    <citation type="journal article" date="2008" name="Proc. Natl. Acad. Sci. U.S.A.">
        <title>The genome of Cyanothece 51142, a unicellular diazotrophic cyanobacterium important in the marine nitrogen cycle.</title>
        <authorList>
            <person name="Welsh E.A."/>
            <person name="Liberton M."/>
            <person name="Stoeckel J."/>
            <person name="Loh T."/>
            <person name="Elvitigala T."/>
            <person name="Wang C."/>
            <person name="Wollam A."/>
            <person name="Fulton R.S."/>
            <person name="Clifton S.W."/>
            <person name="Jacobs J.M."/>
            <person name="Aurora R."/>
            <person name="Ghosh B.K."/>
            <person name="Sherman L.A."/>
            <person name="Smith R.D."/>
            <person name="Wilson R.K."/>
            <person name="Pakrasi H.B."/>
        </authorList>
    </citation>
    <scope>NUCLEOTIDE SEQUENCE [LARGE SCALE GENOMIC DNA]</scope>
    <source>
        <strain evidence="2">ATCC 51142 / BH68</strain>
    </source>
</reference>
<name>B1X2F8_CROS5</name>
<dbReference type="AlphaFoldDB" id="B1X2F8"/>
<proteinExistence type="predicted"/>
<gene>
    <name evidence="1" type="ordered locus">cce_4973</name>
</gene>
<dbReference type="KEGG" id="cyt:cce_4973"/>
<dbReference type="HOGENOM" id="CLU_1459012_0_0_3"/>
<sequence length="185" mass="21502">MNIISKGDFMLFAVLTQKNWAKARIRSITNYDTVTKTLPKYSFDDVDIAVIGKVSMNEDEWLGLEVGLGTIYRYCQKGLPAEAYDEEGNITLLYEPPSRSADIGDLIQFEDGRVYRVEHDGYKLLPHQPIVRLSESLIDRRLVANFRSIPNWHTHRVFEHQVLQRSDLVVEKCVDIAQHIYYRIR</sequence>
<organism evidence="1 2">
    <name type="scientific">Crocosphaera subtropica (strain ATCC 51142 / BH68)</name>
    <name type="common">Cyanothece sp. (strain ATCC 51142)</name>
    <dbReference type="NCBI Taxonomy" id="43989"/>
    <lineage>
        <taxon>Bacteria</taxon>
        <taxon>Bacillati</taxon>
        <taxon>Cyanobacteriota</taxon>
        <taxon>Cyanophyceae</taxon>
        <taxon>Oscillatoriophycideae</taxon>
        <taxon>Chroococcales</taxon>
        <taxon>Aphanothecaceae</taxon>
        <taxon>Crocosphaera</taxon>
        <taxon>Crocosphaera subtropica</taxon>
    </lineage>
</organism>
<evidence type="ECO:0000313" key="1">
    <source>
        <dbReference type="EMBL" id="ACB54319.1"/>
    </source>
</evidence>